<evidence type="ECO:0000313" key="3">
    <source>
        <dbReference type="Proteomes" id="UP001595990"/>
    </source>
</evidence>
<gene>
    <name evidence="2" type="ORF">ACFPEN_34505</name>
</gene>
<dbReference type="Proteomes" id="UP001595990">
    <property type="component" value="Unassembled WGS sequence"/>
</dbReference>
<dbReference type="InterPro" id="IPR045428">
    <property type="entry name" value="EACC1"/>
</dbReference>
<organism evidence="2 3">
    <name type="scientific">Streptomyces ehimensis</name>
    <dbReference type="NCBI Taxonomy" id="68195"/>
    <lineage>
        <taxon>Bacteria</taxon>
        <taxon>Bacillati</taxon>
        <taxon>Actinomycetota</taxon>
        <taxon>Actinomycetes</taxon>
        <taxon>Kitasatosporales</taxon>
        <taxon>Streptomycetaceae</taxon>
        <taxon>Streptomyces</taxon>
    </lineage>
</organism>
<evidence type="ECO:0000313" key="2">
    <source>
        <dbReference type="EMBL" id="MFC4517980.1"/>
    </source>
</evidence>
<keyword evidence="3" id="KW-1185">Reference proteome</keyword>
<proteinExistence type="predicted"/>
<dbReference type="Pfam" id="PF19953">
    <property type="entry name" value="EACC1"/>
    <property type="match status" value="1"/>
</dbReference>
<dbReference type="RefSeq" id="WP_417924379.1">
    <property type="nucleotide sequence ID" value="NZ_JBHSFS010000029.1"/>
</dbReference>
<protein>
    <submittedName>
        <fullName evidence="2">Uncharacterized protein</fullName>
    </submittedName>
</protein>
<dbReference type="EMBL" id="JBHSFS010000029">
    <property type="protein sequence ID" value="MFC4517980.1"/>
    <property type="molecule type" value="Genomic_DNA"/>
</dbReference>
<comment type="caution">
    <text evidence="2">The sequence shown here is derived from an EMBL/GenBank/DDBJ whole genome shotgun (WGS) entry which is preliminary data.</text>
</comment>
<reference evidence="3" key="1">
    <citation type="journal article" date="2019" name="Int. J. Syst. Evol. Microbiol.">
        <title>The Global Catalogue of Microorganisms (GCM) 10K type strain sequencing project: providing services to taxonomists for standard genome sequencing and annotation.</title>
        <authorList>
            <consortium name="The Broad Institute Genomics Platform"/>
            <consortium name="The Broad Institute Genome Sequencing Center for Infectious Disease"/>
            <person name="Wu L."/>
            <person name="Ma J."/>
        </authorList>
    </citation>
    <scope>NUCLEOTIDE SEQUENCE [LARGE SCALE GENOMIC DNA]</scope>
    <source>
        <strain evidence="3">CECT 8064</strain>
    </source>
</reference>
<evidence type="ECO:0000256" key="1">
    <source>
        <dbReference type="SAM" id="MobiDB-lite"/>
    </source>
</evidence>
<feature type="region of interest" description="Disordered" evidence="1">
    <location>
        <begin position="109"/>
        <end position="134"/>
    </location>
</feature>
<sequence length="134" mass="14117">MKIQVQVEADDDPGVIRDLYQWLRADPDIRRHVSMELAPSPLASETMGAAEIINMVLSQSFTALNLALAYASWKSARPTAPPVTIHVSGGSFTLNDTSEQALQRLVQALQSAEGEGGTTDTEPGPPGAGASGAE</sequence>
<name>A0ABV9BV24_9ACTN</name>
<accession>A0ABV9BV24</accession>